<keyword evidence="1" id="KW-0812">Transmembrane</keyword>
<organism evidence="3 4">
    <name type="scientific">Paenibacillus algorifonticola</name>
    <dbReference type="NCBI Taxonomy" id="684063"/>
    <lineage>
        <taxon>Bacteria</taxon>
        <taxon>Bacillati</taxon>
        <taxon>Bacillota</taxon>
        <taxon>Bacilli</taxon>
        <taxon>Bacillales</taxon>
        <taxon>Paenibacillaceae</taxon>
        <taxon>Paenibacillus</taxon>
    </lineage>
</organism>
<feature type="transmembrane region" description="Helical" evidence="1">
    <location>
        <begin position="446"/>
        <end position="479"/>
    </location>
</feature>
<dbReference type="RefSeq" id="WP_052737342.1">
    <property type="nucleotide sequence ID" value="NZ_FONN01000037.1"/>
</dbReference>
<feature type="transmembrane region" description="Helical" evidence="1">
    <location>
        <begin position="330"/>
        <end position="352"/>
    </location>
</feature>
<proteinExistence type="predicted"/>
<protein>
    <submittedName>
        <fullName evidence="3">CAAX protease self-immunity</fullName>
    </submittedName>
</protein>
<gene>
    <name evidence="3" type="ORF">SAMN04487969_13710</name>
</gene>
<feature type="transmembrane region" description="Helical" evidence="1">
    <location>
        <begin position="250"/>
        <end position="268"/>
    </location>
</feature>
<evidence type="ECO:0000259" key="2">
    <source>
        <dbReference type="Pfam" id="PF02517"/>
    </source>
</evidence>
<keyword evidence="1" id="KW-1133">Transmembrane helix</keyword>
<evidence type="ECO:0000313" key="4">
    <source>
        <dbReference type="Proteomes" id="UP000183410"/>
    </source>
</evidence>
<name>A0A1I2IIZ7_9BACL</name>
<dbReference type="GO" id="GO:0080120">
    <property type="term" value="P:CAAX-box protein maturation"/>
    <property type="evidence" value="ECO:0007669"/>
    <property type="project" value="UniProtKB-ARBA"/>
</dbReference>
<dbReference type="AlphaFoldDB" id="A0A1I2IIZ7"/>
<feature type="transmembrane region" description="Helical" evidence="1">
    <location>
        <begin position="405"/>
        <end position="426"/>
    </location>
</feature>
<evidence type="ECO:0000313" key="3">
    <source>
        <dbReference type="EMBL" id="SFF42319.1"/>
    </source>
</evidence>
<reference evidence="4" key="1">
    <citation type="submission" date="2016-10" db="EMBL/GenBank/DDBJ databases">
        <authorList>
            <person name="Varghese N."/>
            <person name="Submissions S."/>
        </authorList>
    </citation>
    <scope>NUCLEOTIDE SEQUENCE [LARGE SCALE GENOMIC DNA]</scope>
    <source>
        <strain evidence="4">CGMCC 1.10223</strain>
    </source>
</reference>
<keyword evidence="1" id="KW-0472">Membrane</keyword>
<accession>A0A1I2IIZ7</accession>
<feature type="transmembrane region" description="Helical" evidence="1">
    <location>
        <begin position="221"/>
        <end position="244"/>
    </location>
</feature>
<dbReference type="InterPro" id="IPR003675">
    <property type="entry name" value="Rce1/LyrA-like_dom"/>
</dbReference>
<dbReference type="OrthoDB" id="2913949at2"/>
<feature type="domain" description="CAAX prenyl protease 2/Lysostaphin resistance protein A-like" evidence="2">
    <location>
        <begin position="382"/>
        <end position="471"/>
    </location>
</feature>
<dbReference type="EMBL" id="FONN01000037">
    <property type="protein sequence ID" value="SFF42319.1"/>
    <property type="molecule type" value="Genomic_DNA"/>
</dbReference>
<feature type="transmembrane region" description="Helical" evidence="1">
    <location>
        <begin position="289"/>
        <end position="310"/>
    </location>
</feature>
<keyword evidence="3" id="KW-0378">Hydrolase</keyword>
<sequence length="503" mass="55903">MVTILFIVAAIIGLVLFIKNRPRSYPSILMPKDQAIAVAADYLQMLCGLDVSGWRAYGMYWNDRETVNRLHHLNMLDRLRSILYQWGLVESWRIRFVNQGSSVAVGINAKGEITFLHVDAGAQRLSSPQSLLTKKTPAEIKTILDRNNNGLWGKAKTTGEGIREEDLSDIVTYWYMLESDEIRMKLSVQTQDNCIVRILSETDILTETMGKVVRQEFRDSALNLSGFVGSFLSTIAGVLLLIYVEGSHNSMLSLGIGLAIAAAVLLTVNNDISMSIVNAFDSRLTIKSVYTIGIVSAVVASIAYGSMAFITSLAGLKLAAQQSLLLFNDALLQITIGCCSALAALGVFAYLFKLLESRGVVRISPELSDRSIFLSGFRLKQCLSISLQSSILEEIVFRLLGISTLLWFFQNEWLAVAITSILWAFLHQGSGYNPGWIRWGQLVVFGIFLGFIFIHYGFLAVVVAHFVHNFVLLFIPILYYKLQLRSTIGVKAEPAPHHSFINK</sequence>
<feature type="transmembrane region" description="Helical" evidence="1">
    <location>
        <begin position="6"/>
        <end position="22"/>
    </location>
</feature>
<dbReference type="Pfam" id="PF02517">
    <property type="entry name" value="Rce1-like"/>
    <property type="match status" value="1"/>
</dbReference>
<keyword evidence="3" id="KW-0645">Protease</keyword>
<dbReference type="Proteomes" id="UP000183410">
    <property type="component" value="Unassembled WGS sequence"/>
</dbReference>
<evidence type="ECO:0000256" key="1">
    <source>
        <dbReference type="SAM" id="Phobius"/>
    </source>
</evidence>
<keyword evidence="4" id="KW-1185">Reference proteome</keyword>
<dbReference type="GO" id="GO:0006508">
    <property type="term" value="P:proteolysis"/>
    <property type="evidence" value="ECO:0007669"/>
    <property type="project" value="UniProtKB-KW"/>
</dbReference>
<dbReference type="GO" id="GO:0004175">
    <property type="term" value="F:endopeptidase activity"/>
    <property type="evidence" value="ECO:0007669"/>
    <property type="project" value="UniProtKB-ARBA"/>
</dbReference>